<dbReference type="AlphaFoldDB" id="A0A7W7RQX4"/>
<accession>A0A7W7RQX4</accession>
<proteinExistence type="predicted"/>
<dbReference type="Pfam" id="PF06772">
    <property type="entry name" value="LtrA"/>
    <property type="match status" value="1"/>
</dbReference>
<gene>
    <name evidence="2" type="ORF">FHR32_000864</name>
</gene>
<feature type="transmembrane region" description="Helical" evidence="1">
    <location>
        <begin position="36"/>
        <end position="56"/>
    </location>
</feature>
<organism evidence="2 3">
    <name type="scientific">Streptosporangium album</name>
    <dbReference type="NCBI Taxonomy" id="47479"/>
    <lineage>
        <taxon>Bacteria</taxon>
        <taxon>Bacillati</taxon>
        <taxon>Actinomycetota</taxon>
        <taxon>Actinomycetes</taxon>
        <taxon>Streptosporangiales</taxon>
        <taxon>Streptosporangiaceae</taxon>
        <taxon>Streptosporangium</taxon>
    </lineage>
</organism>
<name>A0A7W7RQX4_9ACTN</name>
<dbReference type="Proteomes" id="UP000534286">
    <property type="component" value="Unassembled WGS sequence"/>
</dbReference>
<dbReference type="RefSeq" id="WP_184753089.1">
    <property type="nucleotide sequence ID" value="NZ_BAABEK010000149.1"/>
</dbReference>
<dbReference type="EMBL" id="JACHJU010000001">
    <property type="protein sequence ID" value="MBB4936559.1"/>
    <property type="molecule type" value="Genomic_DNA"/>
</dbReference>
<keyword evidence="3" id="KW-1185">Reference proteome</keyword>
<evidence type="ECO:0000256" key="1">
    <source>
        <dbReference type="SAM" id="Phobius"/>
    </source>
</evidence>
<keyword evidence="1" id="KW-1133">Transmembrane helix</keyword>
<evidence type="ECO:0000313" key="2">
    <source>
        <dbReference type="EMBL" id="MBB4936559.1"/>
    </source>
</evidence>
<evidence type="ECO:0000313" key="3">
    <source>
        <dbReference type="Proteomes" id="UP000534286"/>
    </source>
</evidence>
<protein>
    <submittedName>
        <fullName evidence="2">Low temperature requirement protein LtrA</fullName>
    </submittedName>
</protein>
<comment type="caution">
    <text evidence="2">The sequence shown here is derived from an EMBL/GenBank/DDBJ whole genome shotgun (WGS) entry which is preliminary data.</text>
</comment>
<keyword evidence="1" id="KW-0812">Transmembrane</keyword>
<dbReference type="InterPro" id="IPR010640">
    <property type="entry name" value="Low_temperature_requirement_A"/>
</dbReference>
<reference evidence="2 3" key="1">
    <citation type="submission" date="2020-08" db="EMBL/GenBank/DDBJ databases">
        <title>Sequencing the genomes of 1000 actinobacteria strains.</title>
        <authorList>
            <person name="Klenk H.-P."/>
        </authorList>
    </citation>
    <scope>NUCLEOTIDE SEQUENCE [LARGE SCALE GENOMIC DNA]</scope>
    <source>
        <strain evidence="2 3">DSM 43023</strain>
    </source>
</reference>
<sequence>MALVYGHFPIIAGILLTALGIEGVVAHIGDGEPLGVFSALALYGGVALYLLGHLLFGLRMHGALNRPRLLAACALSAAAPIAVALTPLASLTGVVVILVALIVVETMHIRRAEMCKDTRVLGLVLPIHD</sequence>
<feature type="transmembrane region" description="Helical" evidence="1">
    <location>
        <begin position="91"/>
        <end position="109"/>
    </location>
</feature>
<keyword evidence="1" id="KW-0472">Membrane</keyword>